<sequence length="292" mass="32161">MYTIVFSLRGISSNSSTTKPRHCRDLVSPLGQTFQCLKRTFCTNVDSVSHSSTAIVSCIPTPTLSKSKYTLSPRHSPSNSSKMAPITSSAYLSSTAFFETAPSPTSLWIGEYVPGKGFWAGAAAPDEVNPSPVRSTHSIVGNAPDTPDTSLHQFLIYMVILAVCFFVCCVYILSKPYTTKWRTKNVVDDEEGCSRWLRSCQYLTFINRSAVRQRQRLGPRRSLSPAFCNRRPLGSMGLLSATTVLRQPSGHALERQRSLRMSGTLVRIIAITGQHSSLHLEKALPPSATLRD</sequence>
<evidence type="ECO:0000313" key="2">
    <source>
        <dbReference type="EMBL" id="KAF7356736.1"/>
    </source>
</evidence>
<dbReference type="OrthoDB" id="2975872at2759"/>
<dbReference type="EMBL" id="JACAZI010000007">
    <property type="protein sequence ID" value="KAF7356736.1"/>
    <property type="molecule type" value="Genomic_DNA"/>
</dbReference>
<reference evidence="2" key="1">
    <citation type="submission" date="2020-05" db="EMBL/GenBank/DDBJ databases">
        <title>Mycena genomes resolve the evolution of fungal bioluminescence.</title>
        <authorList>
            <person name="Tsai I.J."/>
        </authorList>
    </citation>
    <scope>NUCLEOTIDE SEQUENCE</scope>
    <source>
        <strain evidence="2">CCC161011</strain>
    </source>
</reference>
<protein>
    <submittedName>
        <fullName evidence="2">Uncharacterized protein</fullName>
    </submittedName>
</protein>
<evidence type="ECO:0000256" key="1">
    <source>
        <dbReference type="SAM" id="Phobius"/>
    </source>
</evidence>
<organism evidence="2 3">
    <name type="scientific">Mycena venus</name>
    <dbReference type="NCBI Taxonomy" id="2733690"/>
    <lineage>
        <taxon>Eukaryota</taxon>
        <taxon>Fungi</taxon>
        <taxon>Dikarya</taxon>
        <taxon>Basidiomycota</taxon>
        <taxon>Agaricomycotina</taxon>
        <taxon>Agaricomycetes</taxon>
        <taxon>Agaricomycetidae</taxon>
        <taxon>Agaricales</taxon>
        <taxon>Marasmiineae</taxon>
        <taxon>Mycenaceae</taxon>
        <taxon>Mycena</taxon>
    </lineage>
</organism>
<keyword evidence="3" id="KW-1185">Reference proteome</keyword>
<keyword evidence="1" id="KW-0812">Transmembrane</keyword>
<keyword evidence="1" id="KW-1133">Transmembrane helix</keyword>
<dbReference type="Proteomes" id="UP000620124">
    <property type="component" value="Unassembled WGS sequence"/>
</dbReference>
<name>A0A8H6YE97_9AGAR</name>
<gene>
    <name evidence="2" type="ORF">MVEN_01008600</name>
</gene>
<feature type="transmembrane region" description="Helical" evidence="1">
    <location>
        <begin position="154"/>
        <end position="174"/>
    </location>
</feature>
<proteinExistence type="predicted"/>
<comment type="caution">
    <text evidence="2">The sequence shown here is derived from an EMBL/GenBank/DDBJ whole genome shotgun (WGS) entry which is preliminary data.</text>
</comment>
<keyword evidence="1" id="KW-0472">Membrane</keyword>
<dbReference type="AlphaFoldDB" id="A0A8H6YE97"/>
<evidence type="ECO:0000313" key="3">
    <source>
        <dbReference type="Proteomes" id="UP000620124"/>
    </source>
</evidence>
<accession>A0A8H6YE97</accession>